<feature type="domain" description="BD-FAE-like" evidence="2">
    <location>
        <begin position="53"/>
        <end position="151"/>
    </location>
</feature>
<dbReference type="InterPro" id="IPR049492">
    <property type="entry name" value="BD-FAE-like_dom"/>
</dbReference>
<name>A0A6A8ME63_9LACO</name>
<evidence type="ECO:0000256" key="1">
    <source>
        <dbReference type="ARBA" id="ARBA00022801"/>
    </source>
</evidence>
<proteinExistence type="predicted"/>
<keyword evidence="4" id="KW-1185">Reference proteome</keyword>
<dbReference type="EMBL" id="VUMX01000011">
    <property type="protein sequence ID" value="MST87078.1"/>
    <property type="molecule type" value="Genomic_DNA"/>
</dbReference>
<dbReference type="AlphaFoldDB" id="A0A6A8ME63"/>
<gene>
    <name evidence="3" type="ORF">FYJ62_05370</name>
</gene>
<organism evidence="3 4">
    <name type="scientific">Lactobacillus porci</name>
    <dbReference type="NCBI Taxonomy" id="2012477"/>
    <lineage>
        <taxon>Bacteria</taxon>
        <taxon>Bacillati</taxon>
        <taxon>Bacillota</taxon>
        <taxon>Bacilli</taxon>
        <taxon>Lactobacillales</taxon>
        <taxon>Lactobacillaceae</taxon>
        <taxon>Lactobacillus</taxon>
    </lineage>
</organism>
<protein>
    <submittedName>
        <fullName evidence="3">Alpha/beta hydrolase</fullName>
    </submittedName>
</protein>
<dbReference type="PANTHER" id="PTHR48081">
    <property type="entry name" value="AB HYDROLASE SUPERFAMILY PROTEIN C4A8.06C"/>
    <property type="match status" value="1"/>
</dbReference>
<dbReference type="GO" id="GO:0016787">
    <property type="term" value="F:hydrolase activity"/>
    <property type="evidence" value="ECO:0007669"/>
    <property type="project" value="UniProtKB-KW"/>
</dbReference>
<dbReference type="Pfam" id="PF20434">
    <property type="entry name" value="BD-FAE"/>
    <property type="match status" value="1"/>
</dbReference>
<dbReference type="Proteomes" id="UP000438120">
    <property type="component" value="Unassembled WGS sequence"/>
</dbReference>
<accession>A0A6A8ME63</accession>
<dbReference type="SUPFAM" id="SSF53474">
    <property type="entry name" value="alpha/beta-Hydrolases"/>
    <property type="match status" value="1"/>
</dbReference>
<evidence type="ECO:0000259" key="2">
    <source>
        <dbReference type="Pfam" id="PF20434"/>
    </source>
</evidence>
<sequence>MTLNPAVIQAVEQMRASSKQHDDLRDADLPTEIPEVERINDLSYGPDPKWHLLDIYLPKKRQSKVPVIISIHGGGWVYGTKETYQFYGMGLAKEGFAFVNFNYRLAPDVQFPSELDDVNRLMHWVGEHGAEYDLDTDNVFFVGDSAGGQMEEQYLAILTNSKFRQLFGYDLPKLTVRAAALNCGAYFMLTPGFTDDVPGAYFTPEAVAGKKELLNTEEYLTQDLPPLFIMTANQDFLHDSAVRLDGYLLAKKIPHEIHIYGDPDHPRGHVFHCNQKDDLAKQCNLDELNFFRKYMNK</sequence>
<dbReference type="OrthoDB" id="9815425at2"/>
<evidence type="ECO:0000313" key="4">
    <source>
        <dbReference type="Proteomes" id="UP000438120"/>
    </source>
</evidence>
<dbReference type="InterPro" id="IPR029058">
    <property type="entry name" value="AB_hydrolase_fold"/>
</dbReference>
<dbReference type="RefSeq" id="WP_154548483.1">
    <property type="nucleotide sequence ID" value="NZ_VUMX01000011.1"/>
</dbReference>
<dbReference type="InterPro" id="IPR050300">
    <property type="entry name" value="GDXG_lipolytic_enzyme"/>
</dbReference>
<keyword evidence="1 3" id="KW-0378">Hydrolase</keyword>
<dbReference type="Gene3D" id="3.40.50.1820">
    <property type="entry name" value="alpha/beta hydrolase"/>
    <property type="match status" value="1"/>
</dbReference>
<evidence type="ECO:0000313" key="3">
    <source>
        <dbReference type="EMBL" id="MST87078.1"/>
    </source>
</evidence>
<comment type="caution">
    <text evidence="3">The sequence shown here is derived from an EMBL/GenBank/DDBJ whole genome shotgun (WGS) entry which is preliminary data.</text>
</comment>
<reference evidence="3 4" key="1">
    <citation type="submission" date="2019-08" db="EMBL/GenBank/DDBJ databases">
        <title>In-depth cultivation of the pig gut microbiome towards novel bacterial diversity and tailored functional studies.</title>
        <authorList>
            <person name="Wylensek D."/>
            <person name="Hitch T.C.A."/>
            <person name="Clavel T."/>
        </authorList>
    </citation>
    <scope>NUCLEOTIDE SEQUENCE [LARGE SCALE GENOMIC DNA]</scope>
    <source>
        <strain evidence="3 4">Bifido-178-WT-2B</strain>
    </source>
</reference>